<evidence type="ECO:0000313" key="3">
    <source>
        <dbReference type="Proteomes" id="UP000628448"/>
    </source>
</evidence>
<protein>
    <submittedName>
        <fullName evidence="2">SRPBCC family protein</fullName>
    </submittedName>
</protein>
<dbReference type="Proteomes" id="UP000628448">
    <property type="component" value="Unassembled WGS sequence"/>
</dbReference>
<dbReference type="AlphaFoldDB" id="A0A931E7X5"/>
<dbReference type="InterPro" id="IPR019587">
    <property type="entry name" value="Polyketide_cyclase/dehydratase"/>
</dbReference>
<gene>
    <name evidence="2" type="ORF">I5907_16550</name>
</gene>
<proteinExistence type="predicted"/>
<evidence type="ECO:0000256" key="1">
    <source>
        <dbReference type="SAM" id="Phobius"/>
    </source>
</evidence>
<dbReference type="CDD" id="cd07818">
    <property type="entry name" value="SRPBCC_1"/>
    <property type="match status" value="1"/>
</dbReference>
<keyword evidence="3" id="KW-1185">Reference proteome</keyword>
<feature type="transmembrane region" description="Helical" evidence="1">
    <location>
        <begin position="7"/>
        <end position="26"/>
    </location>
</feature>
<keyword evidence="1" id="KW-1133">Transmembrane helix</keyword>
<dbReference type="Gene3D" id="3.30.530.20">
    <property type="match status" value="1"/>
</dbReference>
<keyword evidence="1" id="KW-0472">Membrane</keyword>
<evidence type="ECO:0000313" key="2">
    <source>
        <dbReference type="EMBL" id="MBG9377852.1"/>
    </source>
</evidence>
<name>A0A931E7X5_9BACT</name>
<dbReference type="Pfam" id="PF10604">
    <property type="entry name" value="Polyketide_cyc2"/>
    <property type="match status" value="1"/>
</dbReference>
<dbReference type="RefSeq" id="WP_196991917.1">
    <property type="nucleotide sequence ID" value="NZ_JADWYR010000002.1"/>
</dbReference>
<keyword evidence="1" id="KW-0812">Transmembrane</keyword>
<dbReference type="SUPFAM" id="SSF55961">
    <property type="entry name" value="Bet v1-like"/>
    <property type="match status" value="1"/>
</dbReference>
<organism evidence="2 3">
    <name type="scientific">Panacibacter microcysteis</name>
    <dbReference type="NCBI Taxonomy" id="2793269"/>
    <lineage>
        <taxon>Bacteria</taxon>
        <taxon>Pseudomonadati</taxon>
        <taxon>Bacteroidota</taxon>
        <taxon>Chitinophagia</taxon>
        <taxon>Chitinophagales</taxon>
        <taxon>Chitinophagaceae</taxon>
        <taxon>Panacibacter</taxon>
    </lineage>
</organism>
<accession>A0A931E7X5</accession>
<dbReference type="EMBL" id="JADWYR010000002">
    <property type="protein sequence ID" value="MBG9377852.1"/>
    <property type="molecule type" value="Genomic_DNA"/>
</dbReference>
<dbReference type="InterPro" id="IPR023393">
    <property type="entry name" value="START-like_dom_sf"/>
</dbReference>
<reference evidence="2" key="1">
    <citation type="submission" date="2020-11" db="EMBL/GenBank/DDBJ databases">
        <title>Bacterial whole genome sequence for Panacibacter sp. DH6.</title>
        <authorList>
            <person name="Le V."/>
            <person name="Ko S."/>
            <person name="Ahn C.-Y."/>
            <person name="Oh H.-M."/>
        </authorList>
    </citation>
    <scope>NUCLEOTIDE SEQUENCE</scope>
    <source>
        <strain evidence="2">DH6</strain>
    </source>
</reference>
<sequence length="178" mass="19599">MKKFLKILLIAIVSIVAIVLIAALFAPKELHIERDVTINAPKEKVWSNVGSLHGMHSWSPWIEADPAINITYEGNDGTPGAIYKWKGNSDVGEGEQTITKTDAPNSINTHVHFIKPFEGEADASIVLEDAGNSTKATWTFDSKYAYPMNVMLLLSMDDMIGDTYSKGLNKLKTMCEAN</sequence>
<comment type="caution">
    <text evidence="2">The sequence shown here is derived from an EMBL/GenBank/DDBJ whole genome shotgun (WGS) entry which is preliminary data.</text>
</comment>